<feature type="transmembrane region" description="Helical" evidence="1">
    <location>
        <begin position="138"/>
        <end position="159"/>
    </location>
</feature>
<feature type="transmembrane region" description="Helical" evidence="1">
    <location>
        <begin position="12"/>
        <end position="37"/>
    </location>
</feature>
<keyword evidence="3" id="KW-1185">Reference proteome</keyword>
<feature type="transmembrane region" description="Helical" evidence="1">
    <location>
        <begin position="69"/>
        <end position="89"/>
    </location>
</feature>
<evidence type="ECO:0000256" key="1">
    <source>
        <dbReference type="SAM" id="Phobius"/>
    </source>
</evidence>
<dbReference type="PANTHER" id="PTHR39419:SF1">
    <property type="entry name" value="SLL0814 PROTEIN"/>
    <property type="match status" value="1"/>
</dbReference>
<proteinExistence type="predicted"/>
<accession>A0A1G9DN27</accession>
<evidence type="ECO:0000313" key="3">
    <source>
        <dbReference type="Proteomes" id="UP000198510"/>
    </source>
</evidence>
<name>A0A1G9DN27_9BACT</name>
<reference evidence="2 3" key="1">
    <citation type="submission" date="2016-10" db="EMBL/GenBank/DDBJ databases">
        <authorList>
            <person name="de Groot N.N."/>
        </authorList>
    </citation>
    <scope>NUCLEOTIDE SEQUENCE [LARGE SCALE GENOMIC DNA]</scope>
    <source>
        <strain evidence="2 3">DSM 25186</strain>
    </source>
</reference>
<feature type="transmembrane region" description="Helical" evidence="1">
    <location>
        <begin position="179"/>
        <end position="196"/>
    </location>
</feature>
<dbReference type="STRING" id="1075417.SAMN05421823_103185"/>
<keyword evidence="1" id="KW-1133">Transmembrane helix</keyword>
<dbReference type="OrthoDB" id="9811293at2"/>
<keyword evidence="1" id="KW-0472">Membrane</keyword>
<protein>
    <submittedName>
        <fullName evidence="2">Putative membrane protein</fullName>
    </submittedName>
</protein>
<dbReference type="PANTHER" id="PTHR39419">
    <property type="entry name" value="SLL0814 PROTEIN"/>
    <property type="match status" value="1"/>
</dbReference>
<evidence type="ECO:0000313" key="2">
    <source>
        <dbReference type="EMBL" id="SDK65185.1"/>
    </source>
</evidence>
<feature type="transmembrane region" description="Helical" evidence="1">
    <location>
        <begin position="203"/>
        <end position="222"/>
    </location>
</feature>
<keyword evidence="1" id="KW-0812">Transmembrane</keyword>
<dbReference type="Pfam" id="PF04240">
    <property type="entry name" value="Caroten_synth"/>
    <property type="match status" value="1"/>
</dbReference>
<organism evidence="2 3">
    <name type="scientific">Catalinimonas alkaloidigena</name>
    <dbReference type="NCBI Taxonomy" id="1075417"/>
    <lineage>
        <taxon>Bacteria</taxon>
        <taxon>Pseudomonadati</taxon>
        <taxon>Bacteroidota</taxon>
        <taxon>Cytophagia</taxon>
        <taxon>Cytophagales</taxon>
        <taxon>Catalimonadaceae</taxon>
        <taxon>Catalinimonas</taxon>
    </lineage>
</organism>
<feature type="transmembrane region" description="Helical" evidence="1">
    <location>
        <begin position="43"/>
        <end position="62"/>
    </location>
</feature>
<gene>
    <name evidence="2" type="ORF">SAMN05421823_103185</name>
</gene>
<feature type="transmembrane region" description="Helical" evidence="1">
    <location>
        <begin position="109"/>
        <end position="131"/>
    </location>
</feature>
<dbReference type="Proteomes" id="UP000198510">
    <property type="component" value="Unassembled WGS sequence"/>
</dbReference>
<dbReference type="InterPro" id="IPR007354">
    <property type="entry name" value="CruF-like"/>
</dbReference>
<dbReference type="AlphaFoldDB" id="A0A1G9DN27"/>
<sequence length="223" mass="24662">MSLLTTSNPQKTLSGLYGGAVALLMATHMAGLIGMQVAWSRPWFLLLTPLNLLLTAGLLIAFQPERNAAFVRFTALTVFVGFVAELIGVQTGWLFGAYAYGATLGPKLWGVPFVIGINWFVLVYSIGVWLSSYNWPRWRLVLVGSVLMVLLDVLIEPVAIRFDFWAWHEGAVPWRNYGGWFLVSVLLFGVFTGSAFRKQNPLARVVVAVQAAFFLGHALLAWV</sequence>
<dbReference type="EMBL" id="FNFO01000003">
    <property type="protein sequence ID" value="SDK65185.1"/>
    <property type="molecule type" value="Genomic_DNA"/>
</dbReference>